<feature type="DNA-binding region" description="OmpR/PhoB-type" evidence="7">
    <location>
        <begin position="158"/>
        <end position="258"/>
    </location>
</feature>
<keyword evidence="11" id="KW-1185">Reference proteome</keyword>
<dbReference type="GO" id="GO:0005829">
    <property type="term" value="C:cytosol"/>
    <property type="evidence" value="ECO:0007669"/>
    <property type="project" value="TreeGrafter"/>
</dbReference>
<keyword evidence="4 7" id="KW-0238">DNA-binding</keyword>
<accession>A0A1H4GYR9</accession>
<evidence type="ECO:0000256" key="5">
    <source>
        <dbReference type="ARBA" id="ARBA00023163"/>
    </source>
</evidence>
<dbReference type="PANTHER" id="PTHR48111:SF22">
    <property type="entry name" value="REGULATOR OF RPOS"/>
    <property type="match status" value="1"/>
</dbReference>
<dbReference type="Gene3D" id="1.10.10.10">
    <property type="entry name" value="Winged helix-like DNA-binding domain superfamily/Winged helix DNA-binding domain"/>
    <property type="match status" value="1"/>
</dbReference>
<dbReference type="Gene3D" id="3.40.50.2300">
    <property type="match status" value="1"/>
</dbReference>
<evidence type="ECO:0000313" key="11">
    <source>
        <dbReference type="Proteomes" id="UP000198850"/>
    </source>
</evidence>
<organism evidence="10 11">
    <name type="scientific">Pedobacter hartonius</name>
    <dbReference type="NCBI Taxonomy" id="425514"/>
    <lineage>
        <taxon>Bacteria</taxon>
        <taxon>Pseudomonadati</taxon>
        <taxon>Bacteroidota</taxon>
        <taxon>Sphingobacteriia</taxon>
        <taxon>Sphingobacteriales</taxon>
        <taxon>Sphingobacteriaceae</taxon>
        <taxon>Pedobacter</taxon>
    </lineage>
</organism>
<name>A0A1H4GYR9_9SPHI</name>
<reference evidence="10 11" key="1">
    <citation type="submission" date="2016-10" db="EMBL/GenBank/DDBJ databases">
        <authorList>
            <person name="de Groot N.N."/>
        </authorList>
    </citation>
    <scope>NUCLEOTIDE SEQUENCE [LARGE SCALE GENOMIC DNA]</scope>
    <source>
        <strain evidence="10 11">DSM 19033</strain>
    </source>
</reference>
<evidence type="ECO:0000256" key="6">
    <source>
        <dbReference type="PROSITE-ProRule" id="PRU00169"/>
    </source>
</evidence>
<dbReference type="Pfam" id="PF00072">
    <property type="entry name" value="Response_reg"/>
    <property type="match status" value="1"/>
</dbReference>
<evidence type="ECO:0000256" key="3">
    <source>
        <dbReference type="ARBA" id="ARBA00023015"/>
    </source>
</evidence>
<evidence type="ECO:0000259" key="9">
    <source>
        <dbReference type="PROSITE" id="PS51755"/>
    </source>
</evidence>
<keyword evidence="2" id="KW-0902">Two-component regulatory system</keyword>
<feature type="domain" description="OmpR/PhoB-type" evidence="9">
    <location>
        <begin position="158"/>
        <end position="258"/>
    </location>
</feature>
<dbReference type="SUPFAM" id="SSF52172">
    <property type="entry name" value="CheY-like"/>
    <property type="match status" value="1"/>
</dbReference>
<feature type="modified residue" description="4-aspartylphosphate" evidence="6">
    <location>
        <position position="85"/>
    </location>
</feature>
<dbReference type="InterPro" id="IPR001867">
    <property type="entry name" value="OmpR/PhoB-type_DNA-bd"/>
</dbReference>
<protein>
    <submittedName>
        <fullName evidence="10">DNA-binding response regulator, OmpR family, contains REC and winged-helix (WHTH) domain</fullName>
    </submittedName>
</protein>
<dbReference type="Gene3D" id="6.10.250.690">
    <property type="match status" value="1"/>
</dbReference>
<evidence type="ECO:0000313" key="10">
    <source>
        <dbReference type="EMBL" id="SEB14704.1"/>
    </source>
</evidence>
<proteinExistence type="predicted"/>
<dbReference type="GO" id="GO:0000976">
    <property type="term" value="F:transcription cis-regulatory region binding"/>
    <property type="evidence" value="ECO:0007669"/>
    <property type="project" value="TreeGrafter"/>
</dbReference>
<dbReference type="CDD" id="cd00383">
    <property type="entry name" value="trans_reg_C"/>
    <property type="match status" value="1"/>
</dbReference>
<dbReference type="Pfam" id="PF00486">
    <property type="entry name" value="Trans_reg_C"/>
    <property type="match status" value="1"/>
</dbReference>
<keyword evidence="1 6" id="KW-0597">Phosphoprotein</keyword>
<dbReference type="GO" id="GO:0032993">
    <property type="term" value="C:protein-DNA complex"/>
    <property type="evidence" value="ECO:0007669"/>
    <property type="project" value="TreeGrafter"/>
</dbReference>
<evidence type="ECO:0000256" key="2">
    <source>
        <dbReference type="ARBA" id="ARBA00023012"/>
    </source>
</evidence>
<sequence length="259" mass="29404">MISGLIIYSRCDVAVIQLLTYLQNVYKIHEDISMMKVLIIEDEISLQVSIQKYLTAEGSTCDCASTFDSAYQKLSIYNYDCILLDLTLPDGEGLQLLKYLKKLNKTDGVLIISARDAIDQRIEGLQLGADDYLVKPFHLSELNARINAIVRRRNFAGNNIVVFQEIEIDLNARQVKVNDTVLYLTRKEFDILLYFVANKGKVISKAAAATHIWGDDADMADSFDFIYTHIKNMRKKLTDAGCHDYFHSVYGVGYKFSLT</sequence>
<dbReference type="AlphaFoldDB" id="A0A1H4GYR9"/>
<dbReference type="InterPro" id="IPR001789">
    <property type="entry name" value="Sig_transdc_resp-reg_receiver"/>
</dbReference>
<dbReference type="PANTHER" id="PTHR48111">
    <property type="entry name" value="REGULATOR OF RPOS"/>
    <property type="match status" value="1"/>
</dbReference>
<dbReference type="STRING" id="425514.SAMN05443550_11258"/>
<dbReference type="PROSITE" id="PS50110">
    <property type="entry name" value="RESPONSE_REGULATORY"/>
    <property type="match status" value="1"/>
</dbReference>
<evidence type="ECO:0000256" key="1">
    <source>
        <dbReference type="ARBA" id="ARBA00022553"/>
    </source>
</evidence>
<dbReference type="Proteomes" id="UP000198850">
    <property type="component" value="Unassembled WGS sequence"/>
</dbReference>
<dbReference type="EMBL" id="FNRA01000012">
    <property type="protein sequence ID" value="SEB14704.1"/>
    <property type="molecule type" value="Genomic_DNA"/>
</dbReference>
<dbReference type="InterPro" id="IPR036388">
    <property type="entry name" value="WH-like_DNA-bd_sf"/>
</dbReference>
<dbReference type="InterPro" id="IPR011006">
    <property type="entry name" value="CheY-like_superfamily"/>
</dbReference>
<evidence type="ECO:0000256" key="7">
    <source>
        <dbReference type="PROSITE-ProRule" id="PRU01091"/>
    </source>
</evidence>
<dbReference type="SMART" id="SM00862">
    <property type="entry name" value="Trans_reg_C"/>
    <property type="match status" value="1"/>
</dbReference>
<keyword evidence="5" id="KW-0804">Transcription</keyword>
<evidence type="ECO:0000259" key="8">
    <source>
        <dbReference type="PROSITE" id="PS50110"/>
    </source>
</evidence>
<gene>
    <name evidence="10" type="ORF">SAMN05443550_11258</name>
</gene>
<dbReference type="GO" id="GO:0000156">
    <property type="term" value="F:phosphorelay response regulator activity"/>
    <property type="evidence" value="ECO:0007669"/>
    <property type="project" value="TreeGrafter"/>
</dbReference>
<evidence type="ECO:0000256" key="4">
    <source>
        <dbReference type="ARBA" id="ARBA00023125"/>
    </source>
</evidence>
<feature type="domain" description="Response regulatory" evidence="8">
    <location>
        <begin position="36"/>
        <end position="150"/>
    </location>
</feature>
<dbReference type="GO" id="GO:0006355">
    <property type="term" value="P:regulation of DNA-templated transcription"/>
    <property type="evidence" value="ECO:0007669"/>
    <property type="project" value="InterPro"/>
</dbReference>
<keyword evidence="3" id="KW-0805">Transcription regulation</keyword>
<dbReference type="SMART" id="SM00448">
    <property type="entry name" value="REC"/>
    <property type="match status" value="1"/>
</dbReference>
<dbReference type="InterPro" id="IPR039420">
    <property type="entry name" value="WalR-like"/>
</dbReference>
<dbReference type="PROSITE" id="PS51755">
    <property type="entry name" value="OMPR_PHOB"/>
    <property type="match status" value="1"/>
</dbReference>